<dbReference type="RefSeq" id="WP_105592679.1">
    <property type="nucleotide sequence ID" value="NZ_PDET01000006.1"/>
</dbReference>
<evidence type="ECO:0000313" key="3">
    <source>
        <dbReference type="EMBL" id="PRD15419.1"/>
    </source>
</evidence>
<dbReference type="EMBL" id="PDET01000006">
    <property type="protein sequence ID" value="PRD15419.1"/>
    <property type="molecule type" value="Genomic_DNA"/>
</dbReference>
<dbReference type="Proteomes" id="UP000239181">
    <property type="component" value="Unassembled WGS sequence"/>
</dbReference>
<dbReference type="InterPro" id="IPR027417">
    <property type="entry name" value="P-loop_NTPase"/>
</dbReference>
<keyword evidence="1" id="KW-0175">Coiled coil</keyword>
<sequence length="720" mass="83565">MITNIVLDNITSYKSKAELVTDKKVNLIYGLNGSGKSTFSNYFYNPNDEQYLKCSHSGSYDEILVYNKKFIQDNFYSKDSLNGIFSLSKENKDAIVKIEEIKSIIDELKKIETETIKEIEKKEKEIKKSQDESQNKTWDIKLSYTGGDRVLEFCLKGKMGSKESLFNHLTSIPLPLSKPNKTILLLKEEANSIEGDAAIKHSMLNEINQVSLPENELNSLNEIISGSKDSPISQLIDNLKNADWVSEGIKYIHRKEGSQCPFCQSETITENLITQLENYFDDSYNHKISNIKKIHSDYEEIIKTIPKFEDYSHSIFSRDFIAELSECYSNISHYANENLGFILNKISNPSIPVKLTDMSNDISKFNGLIKSINALINSHNSKIDNAEIEMKRLKTEFWDILRYEYDLIIGKHKELEAECNKEIDRKKKELLKTQESLILNEKQRQDYQKTTVNIDEAIDHINQGLLDIGISDFHIKKHGNDLYRIVRENSDSKIFSSLSEGEKVIISLLYFRELFRGRKNASEGQIRKIAIIDDPVSSLSHIFVYNIGQLFKNDFFNSTAVSQIFILTHSLYFFYEIADSNHSRRKENQNLFRISKNSTGSTIETLKYEEIQNDYQSYWSIINDEAQHPALIANCMRNVVEYFFNFVQKSDLSNTMQKPELQEPRFQAFIRYINRESHSLGQNIFDFKEFNYNDFKDGLRLIFNKTGYGSHYEKMSKIKK</sequence>
<dbReference type="InterPro" id="IPR026866">
    <property type="entry name" value="CR006_AAA"/>
</dbReference>
<accession>A0A2S9IC93</accession>
<proteinExistence type="predicted"/>
<evidence type="ECO:0000259" key="2">
    <source>
        <dbReference type="Pfam" id="PF13166"/>
    </source>
</evidence>
<dbReference type="Gene3D" id="3.40.50.300">
    <property type="entry name" value="P-loop containing nucleotide triphosphate hydrolases"/>
    <property type="match status" value="2"/>
</dbReference>
<name>A0A2S9IC93_9GAMM</name>
<dbReference type="SUPFAM" id="SSF52540">
    <property type="entry name" value="P-loop containing nucleoside triphosphate hydrolases"/>
    <property type="match status" value="1"/>
</dbReference>
<evidence type="ECO:0000313" key="4">
    <source>
        <dbReference type="Proteomes" id="UP000239181"/>
    </source>
</evidence>
<protein>
    <recommendedName>
        <fullName evidence="2">Protein CR006 P-loop domain-containing protein</fullName>
    </recommendedName>
</protein>
<feature type="coiled-coil region" evidence="1">
    <location>
        <begin position="105"/>
        <end position="136"/>
    </location>
</feature>
<feature type="coiled-coil region" evidence="1">
    <location>
        <begin position="369"/>
        <end position="396"/>
    </location>
</feature>
<dbReference type="OrthoDB" id="9795565at2"/>
<keyword evidence="4" id="KW-1185">Reference proteome</keyword>
<comment type="caution">
    <text evidence="3">The sequence shown here is derived from an EMBL/GenBank/DDBJ whole genome shotgun (WGS) entry which is preliminary data.</text>
</comment>
<gene>
    <name evidence="3" type="ORF">CQW29_10435</name>
</gene>
<organism evidence="3 4">
    <name type="scientific">Pantoea coffeiphila</name>
    <dbReference type="NCBI Taxonomy" id="1465635"/>
    <lineage>
        <taxon>Bacteria</taxon>
        <taxon>Pseudomonadati</taxon>
        <taxon>Pseudomonadota</taxon>
        <taxon>Gammaproteobacteria</taxon>
        <taxon>Enterobacterales</taxon>
        <taxon>Erwiniaceae</taxon>
        <taxon>Pantoea</taxon>
    </lineage>
</organism>
<reference evidence="3 4" key="1">
    <citation type="submission" date="2017-10" db="EMBL/GenBank/DDBJ databases">
        <title>Draft genome of two endophytic bacteria isolated from 'guarana' Paullinia cupana (Mart.) Ducke.</title>
        <authorList>
            <person name="Siqueira K.A."/>
            <person name="Liotti R.G."/>
            <person name="Mendes T.A."/>
            <person name="Soares M.A."/>
        </authorList>
    </citation>
    <scope>NUCLEOTIDE SEQUENCE [LARGE SCALE GENOMIC DNA]</scope>
    <source>
        <strain evidence="3 4">342</strain>
    </source>
</reference>
<evidence type="ECO:0000256" key="1">
    <source>
        <dbReference type="SAM" id="Coils"/>
    </source>
</evidence>
<feature type="domain" description="Protein CR006 P-loop" evidence="2">
    <location>
        <begin position="16"/>
        <end position="699"/>
    </location>
</feature>
<dbReference type="AlphaFoldDB" id="A0A2S9IC93"/>
<dbReference type="Pfam" id="PF13166">
    <property type="entry name" value="AAA_13"/>
    <property type="match status" value="1"/>
</dbReference>